<keyword evidence="4" id="KW-1185">Reference proteome</keyword>
<dbReference type="GO" id="GO:0016579">
    <property type="term" value="P:protein deubiquitination"/>
    <property type="evidence" value="ECO:0007669"/>
    <property type="project" value="InterPro"/>
</dbReference>
<keyword evidence="3" id="KW-0378">Hydrolase</keyword>
<dbReference type="GO" id="GO:0004843">
    <property type="term" value="F:cysteine-type deubiquitinase activity"/>
    <property type="evidence" value="ECO:0007669"/>
    <property type="project" value="InterPro"/>
</dbReference>
<feature type="region of interest" description="Disordered" evidence="1">
    <location>
        <begin position="42"/>
        <end position="64"/>
    </location>
</feature>
<dbReference type="InterPro" id="IPR028889">
    <property type="entry name" value="USP"/>
</dbReference>
<dbReference type="Pfam" id="PF00443">
    <property type="entry name" value="UCH"/>
    <property type="match status" value="1"/>
</dbReference>
<evidence type="ECO:0000313" key="3">
    <source>
        <dbReference type="EMBL" id="KAK6914486.1"/>
    </source>
</evidence>
<dbReference type="SUPFAM" id="SSF54001">
    <property type="entry name" value="Cysteine proteinases"/>
    <property type="match status" value="1"/>
</dbReference>
<dbReference type="AlphaFoldDB" id="A0AAN8UNG8"/>
<dbReference type="PROSITE" id="PS50235">
    <property type="entry name" value="USP_3"/>
    <property type="match status" value="1"/>
</dbReference>
<dbReference type="EMBL" id="JBAMMX010000026">
    <property type="protein sequence ID" value="KAK6914486.1"/>
    <property type="molecule type" value="Genomic_DNA"/>
</dbReference>
<dbReference type="PANTHER" id="PTHR21646">
    <property type="entry name" value="UBIQUITIN CARBOXYL-TERMINAL HYDROLASE"/>
    <property type="match status" value="1"/>
</dbReference>
<dbReference type="InterPro" id="IPR001394">
    <property type="entry name" value="Peptidase_C19_UCH"/>
</dbReference>
<gene>
    <name evidence="3" type="ORF">RJ641_021807</name>
</gene>
<protein>
    <submittedName>
        <fullName evidence="3">Peptidase C19, ubiquitin carboxyl-terminal hydrolase</fullName>
    </submittedName>
</protein>
<evidence type="ECO:0000256" key="1">
    <source>
        <dbReference type="SAM" id="MobiDB-lite"/>
    </source>
</evidence>
<feature type="compositionally biased region" description="Basic and acidic residues" evidence="1">
    <location>
        <begin position="42"/>
        <end position="52"/>
    </location>
</feature>
<dbReference type="InterPro" id="IPR038765">
    <property type="entry name" value="Papain-like_cys_pep_sf"/>
</dbReference>
<proteinExistence type="predicted"/>
<organism evidence="3 4">
    <name type="scientific">Dillenia turbinata</name>
    <dbReference type="NCBI Taxonomy" id="194707"/>
    <lineage>
        <taxon>Eukaryota</taxon>
        <taxon>Viridiplantae</taxon>
        <taxon>Streptophyta</taxon>
        <taxon>Embryophyta</taxon>
        <taxon>Tracheophyta</taxon>
        <taxon>Spermatophyta</taxon>
        <taxon>Magnoliopsida</taxon>
        <taxon>eudicotyledons</taxon>
        <taxon>Gunneridae</taxon>
        <taxon>Pentapetalae</taxon>
        <taxon>Dilleniales</taxon>
        <taxon>Dilleniaceae</taxon>
        <taxon>Dillenia</taxon>
    </lineage>
</organism>
<dbReference type="Gene3D" id="3.90.70.10">
    <property type="entry name" value="Cysteine proteinases"/>
    <property type="match status" value="1"/>
</dbReference>
<dbReference type="PANTHER" id="PTHR21646:SF16">
    <property type="entry name" value="U4_U6.U5 TRI-SNRNP-ASSOCIATED PROTEIN 2"/>
    <property type="match status" value="1"/>
</dbReference>
<dbReference type="InterPro" id="IPR050185">
    <property type="entry name" value="Ub_carboxyl-term_hydrolase"/>
</dbReference>
<accession>A0AAN8UNG8</accession>
<evidence type="ECO:0000313" key="4">
    <source>
        <dbReference type="Proteomes" id="UP001370490"/>
    </source>
</evidence>
<reference evidence="3 4" key="1">
    <citation type="submission" date="2023-12" db="EMBL/GenBank/DDBJ databases">
        <title>A high-quality genome assembly for Dillenia turbinata (Dilleniales).</title>
        <authorList>
            <person name="Chanderbali A."/>
        </authorList>
    </citation>
    <scope>NUCLEOTIDE SEQUENCE [LARGE SCALE GENOMIC DNA]</scope>
    <source>
        <strain evidence="3">LSX21</strain>
        <tissue evidence="3">Leaf</tissue>
    </source>
</reference>
<dbReference type="Proteomes" id="UP001370490">
    <property type="component" value="Unassembled WGS sequence"/>
</dbReference>
<evidence type="ECO:0000259" key="2">
    <source>
        <dbReference type="PROSITE" id="PS50235"/>
    </source>
</evidence>
<comment type="caution">
    <text evidence="3">The sequence shown here is derived from an EMBL/GenBank/DDBJ whole genome shotgun (WGS) entry which is preliminary data.</text>
</comment>
<sequence>MSWLLNTLHTDLKSLKKGSSIIYKCFQGELEVVKEYQSKALSEKKENSDEQNKAGGTDGGAENDNVLTETYRMPFLMLGLDLPPPPLFKDVMEKNIIPQVPLFNILKKFDGESVTEVVRPRLARMRYRVTRLPQYLILHMRRFTKNNFFVEKNPTLVNFPVKNLELKDYIPLPAPKENEKVRSKYDLIANIVHDGKPGEGFYRVFVQRKSEELWYEMQDLHVAETLPQMVALSEAYMQIYEQHQFAGEGVPE</sequence>
<feature type="domain" description="USP" evidence="2">
    <location>
        <begin position="1"/>
        <end position="243"/>
    </location>
</feature>
<name>A0AAN8UNG8_9MAGN</name>